<keyword evidence="4 8" id="KW-0812">Transmembrane</keyword>
<feature type="domain" description="OmpA-like" evidence="9">
    <location>
        <begin position="90"/>
        <end position="218"/>
    </location>
</feature>
<dbReference type="PANTHER" id="PTHR30329:SF21">
    <property type="entry name" value="LIPOPROTEIN YIAD-RELATED"/>
    <property type="match status" value="1"/>
</dbReference>
<dbReference type="InterPro" id="IPR025713">
    <property type="entry name" value="MotB-like_N_dom"/>
</dbReference>
<accession>A0A364NVV6</accession>
<organism evidence="10 11">
    <name type="scientific">Paramagnetospirillum kuznetsovii</name>
    <dbReference type="NCBI Taxonomy" id="2053833"/>
    <lineage>
        <taxon>Bacteria</taxon>
        <taxon>Pseudomonadati</taxon>
        <taxon>Pseudomonadota</taxon>
        <taxon>Alphaproteobacteria</taxon>
        <taxon>Rhodospirillales</taxon>
        <taxon>Magnetospirillaceae</taxon>
        <taxon>Paramagnetospirillum</taxon>
    </lineage>
</organism>
<dbReference type="InterPro" id="IPR006665">
    <property type="entry name" value="OmpA-like"/>
</dbReference>
<keyword evidence="6 7" id="KW-0472">Membrane</keyword>
<dbReference type="PROSITE" id="PS51123">
    <property type="entry name" value="OMPA_2"/>
    <property type="match status" value="1"/>
</dbReference>
<evidence type="ECO:0000313" key="10">
    <source>
        <dbReference type="EMBL" id="RAU21192.1"/>
    </source>
</evidence>
<sequence>MSKFHKENKEAQEDWLLSYADMITLLMAFFIVLVSMSKIDPAKYEEVQAGMAKDVGNREVTKPLQDLKSELLGEVAGAGVDDSVDVGKDDKGIVLNLASGAMFKPGSAEVRAEILPLIKEISGTLNQKRFANYQIEIQGHTDDTPVRTQQFPSNWDLSSARALAALKALTDQGIVQSRMKLSAMADTAPRVPNRSESGKPYPENQAINRRIEIHIYPR</sequence>
<gene>
    <name evidence="10" type="ORF">CU669_14680</name>
</gene>
<reference evidence="10 11" key="1">
    <citation type="submission" date="2017-11" db="EMBL/GenBank/DDBJ databases">
        <title>Draft genome sequence of magnetotactic bacterium Magnetospirillum kuznetsovii LBB-42.</title>
        <authorList>
            <person name="Grouzdev D.S."/>
            <person name="Rysina M.S."/>
            <person name="Baslerov R.V."/>
            <person name="Koziaeva V."/>
        </authorList>
    </citation>
    <scope>NUCLEOTIDE SEQUENCE [LARGE SCALE GENOMIC DNA]</scope>
    <source>
        <strain evidence="10 11">LBB-42</strain>
    </source>
</reference>
<dbReference type="Gene3D" id="3.30.1330.60">
    <property type="entry name" value="OmpA-like domain"/>
    <property type="match status" value="1"/>
</dbReference>
<evidence type="ECO:0000259" key="9">
    <source>
        <dbReference type="PROSITE" id="PS51123"/>
    </source>
</evidence>
<protein>
    <recommendedName>
        <fullName evidence="9">OmpA-like domain-containing protein</fullName>
    </recommendedName>
</protein>
<dbReference type="EMBL" id="PGTO01000012">
    <property type="protein sequence ID" value="RAU21192.1"/>
    <property type="molecule type" value="Genomic_DNA"/>
</dbReference>
<dbReference type="CDD" id="cd07185">
    <property type="entry name" value="OmpA_C-like"/>
    <property type="match status" value="1"/>
</dbReference>
<evidence type="ECO:0000256" key="3">
    <source>
        <dbReference type="ARBA" id="ARBA00022475"/>
    </source>
</evidence>
<evidence type="ECO:0000313" key="11">
    <source>
        <dbReference type="Proteomes" id="UP000251075"/>
    </source>
</evidence>
<evidence type="ECO:0000256" key="7">
    <source>
        <dbReference type="PROSITE-ProRule" id="PRU00473"/>
    </source>
</evidence>
<name>A0A364NVV6_9PROT</name>
<keyword evidence="5 8" id="KW-1133">Transmembrane helix</keyword>
<dbReference type="Pfam" id="PF00691">
    <property type="entry name" value="OmpA"/>
    <property type="match status" value="1"/>
</dbReference>
<keyword evidence="3" id="KW-1003">Cell membrane</keyword>
<dbReference type="InterPro" id="IPR050330">
    <property type="entry name" value="Bact_OuterMem_StrucFunc"/>
</dbReference>
<keyword evidence="11" id="KW-1185">Reference proteome</keyword>
<evidence type="ECO:0000256" key="8">
    <source>
        <dbReference type="SAM" id="Phobius"/>
    </source>
</evidence>
<dbReference type="OrthoDB" id="345640at2"/>
<comment type="caution">
    <text evidence="10">The sequence shown here is derived from an EMBL/GenBank/DDBJ whole genome shotgun (WGS) entry which is preliminary data.</text>
</comment>
<comment type="subcellular location">
    <subcellularLocation>
        <location evidence="1">Cell membrane</location>
        <topology evidence="1">Single-pass membrane protein</topology>
    </subcellularLocation>
</comment>
<evidence type="ECO:0000256" key="5">
    <source>
        <dbReference type="ARBA" id="ARBA00022989"/>
    </source>
</evidence>
<comment type="similarity">
    <text evidence="2">Belongs to the MotB family.</text>
</comment>
<proteinExistence type="inferred from homology"/>
<evidence type="ECO:0000256" key="2">
    <source>
        <dbReference type="ARBA" id="ARBA00008914"/>
    </source>
</evidence>
<dbReference type="RefSeq" id="WP_112146021.1">
    <property type="nucleotide sequence ID" value="NZ_PGTO01000012.1"/>
</dbReference>
<dbReference type="SUPFAM" id="SSF103088">
    <property type="entry name" value="OmpA-like"/>
    <property type="match status" value="1"/>
</dbReference>
<dbReference type="InterPro" id="IPR036737">
    <property type="entry name" value="OmpA-like_sf"/>
</dbReference>
<dbReference type="PANTHER" id="PTHR30329">
    <property type="entry name" value="STATOR ELEMENT OF FLAGELLAR MOTOR COMPLEX"/>
    <property type="match status" value="1"/>
</dbReference>
<feature type="transmembrane region" description="Helical" evidence="8">
    <location>
        <begin position="15"/>
        <end position="34"/>
    </location>
</feature>
<evidence type="ECO:0000256" key="6">
    <source>
        <dbReference type="ARBA" id="ARBA00023136"/>
    </source>
</evidence>
<dbReference type="AlphaFoldDB" id="A0A364NVV6"/>
<evidence type="ECO:0000256" key="4">
    <source>
        <dbReference type="ARBA" id="ARBA00022692"/>
    </source>
</evidence>
<evidence type="ECO:0000256" key="1">
    <source>
        <dbReference type="ARBA" id="ARBA00004162"/>
    </source>
</evidence>
<dbReference type="Pfam" id="PF13677">
    <property type="entry name" value="MotB_plug"/>
    <property type="match status" value="1"/>
</dbReference>
<dbReference type="Proteomes" id="UP000251075">
    <property type="component" value="Unassembled WGS sequence"/>
</dbReference>
<dbReference type="GO" id="GO:0005886">
    <property type="term" value="C:plasma membrane"/>
    <property type="evidence" value="ECO:0007669"/>
    <property type="project" value="UniProtKB-SubCell"/>
</dbReference>